<evidence type="ECO:0000313" key="2">
    <source>
        <dbReference type="Proteomes" id="UP001153050"/>
    </source>
</evidence>
<evidence type="ECO:0000313" key="1">
    <source>
        <dbReference type="EMBL" id="CAH2400755.1"/>
    </source>
</evidence>
<dbReference type="EMBL" id="CAKXZT010000121">
    <property type="protein sequence ID" value="CAH2400755.1"/>
    <property type="molecule type" value="Genomic_DNA"/>
</dbReference>
<comment type="caution">
    <text evidence="1">The sequence shown here is derived from an EMBL/GenBank/DDBJ whole genome shotgun (WGS) entry which is preliminary data.</text>
</comment>
<dbReference type="Proteomes" id="UP001153050">
    <property type="component" value="Unassembled WGS sequence"/>
</dbReference>
<protein>
    <submittedName>
        <fullName evidence="1">Uncharacterized protein</fullName>
    </submittedName>
</protein>
<keyword evidence="2" id="KW-1185">Reference proteome</keyword>
<proteinExistence type="predicted"/>
<reference evidence="1 2" key="1">
    <citation type="submission" date="2022-03" db="EMBL/GenBank/DDBJ databases">
        <authorList>
            <person name="Brunel B."/>
        </authorList>
    </citation>
    <scope>NUCLEOTIDE SEQUENCE [LARGE SCALE GENOMIC DNA]</scope>
    <source>
        <strain evidence="1">STM5069sample</strain>
    </source>
</reference>
<sequence>MKSFGGEAPDGSVGGRPWHRPVTLVLLLEVRSREALNLSGRQLQNVDSLTSAVLNLVCVAPASP</sequence>
<accession>A0ABM9DVM3</accession>
<gene>
    <name evidence="1" type="ORF">MES5069_270029</name>
</gene>
<name>A0ABM9DVM3_9HYPH</name>
<organism evidence="1 2">
    <name type="scientific">Mesorhizobium escarrei</name>
    <dbReference type="NCBI Taxonomy" id="666018"/>
    <lineage>
        <taxon>Bacteria</taxon>
        <taxon>Pseudomonadati</taxon>
        <taxon>Pseudomonadota</taxon>
        <taxon>Alphaproteobacteria</taxon>
        <taxon>Hyphomicrobiales</taxon>
        <taxon>Phyllobacteriaceae</taxon>
        <taxon>Mesorhizobium</taxon>
    </lineage>
</organism>